<feature type="region of interest" description="Disordered" evidence="2">
    <location>
        <begin position="80"/>
        <end position="126"/>
    </location>
</feature>
<feature type="compositionally biased region" description="Polar residues" evidence="2">
    <location>
        <begin position="80"/>
        <end position="102"/>
    </location>
</feature>
<keyword evidence="1" id="KW-0175">Coiled coil</keyword>
<evidence type="ECO:0000256" key="1">
    <source>
        <dbReference type="SAM" id="Coils"/>
    </source>
</evidence>
<evidence type="ECO:0000259" key="3">
    <source>
        <dbReference type="Pfam" id="PF14303"/>
    </source>
</evidence>
<dbReference type="OrthoDB" id="7763131at2759"/>
<dbReference type="EMBL" id="JACGCM010001428">
    <property type="protein sequence ID" value="KAF6155352.1"/>
    <property type="molecule type" value="Genomic_DNA"/>
</dbReference>
<accession>A0A7J7MKL0</accession>
<evidence type="ECO:0000313" key="5">
    <source>
        <dbReference type="Proteomes" id="UP000541444"/>
    </source>
</evidence>
<sequence length="230" mass="26747">MNRGCKVYGTCLKCVMQGPINGMQQENLDDAAKMMYKARDKGKWSYKDAYEVLSAHQCWKILQDQHQDTLARNVRMKQILNSSPRTSTPATPDTLISSNNDSPVLVTDEETKRPGGVKSVKQKEMNERRQNRLIECQNVLISHLDRMDKKKEEYIAERDKKKEERDARIMELKERKTKAVVNLEAQFQAQNEQKVMAMDMSTLDDTQRIYWEAQRNAVMARLFQANNNNI</sequence>
<feature type="domain" description="No apical meristem-associated C-terminal" evidence="3">
    <location>
        <begin position="44"/>
        <end position="217"/>
    </location>
</feature>
<feature type="coiled-coil region" evidence="1">
    <location>
        <begin position="144"/>
        <end position="193"/>
    </location>
</feature>
<dbReference type="AlphaFoldDB" id="A0A7J7MKL0"/>
<proteinExistence type="predicted"/>
<keyword evidence="5" id="KW-1185">Reference proteome</keyword>
<name>A0A7J7MKL0_9MAGN</name>
<evidence type="ECO:0000313" key="4">
    <source>
        <dbReference type="EMBL" id="KAF6155352.1"/>
    </source>
</evidence>
<reference evidence="4 5" key="1">
    <citation type="journal article" date="2020" name="IScience">
        <title>Genome Sequencing of the Endangered Kingdonia uniflora (Circaeasteraceae, Ranunculales) Reveals Potential Mechanisms of Evolutionary Specialization.</title>
        <authorList>
            <person name="Sun Y."/>
            <person name="Deng T."/>
            <person name="Zhang A."/>
            <person name="Moore M.J."/>
            <person name="Landis J.B."/>
            <person name="Lin N."/>
            <person name="Zhang H."/>
            <person name="Zhang X."/>
            <person name="Huang J."/>
            <person name="Zhang X."/>
            <person name="Sun H."/>
            <person name="Wang H."/>
        </authorList>
    </citation>
    <scope>NUCLEOTIDE SEQUENCE [LARGE SCALE GENOMIC DNA]</scope>
    <source>
        <strain evidence="4">TB1705</strain>
        <tissue evidence="4">Leaf</tissue>
    </source>
</reference>
<evidence type="ECO:0000256" key="2">
    <source>
        <dbReference type="SAM" id="MobiDB-lite"/>
    </source>
</evidence>
<comment type="caution">
    <text evidence="4">The sequence shown here is derived from an EMBL/GenBank/DDBJ whole genome shotgun (WGS) entry which is preliminary data.</text>
</comment>
<gene>
    <name evidence="4" type="ORF">GIB67_019878</name>
</gene>
<dbReference type="Proteomes" id="UP000541444">
    <property type="component" value="Unassembled WGS sequence"/>
</dbReference>
<dbReference type="InterPro" id="IPR029466">
    <property type="entry name" value="NAM-associated_C"/>
</dbReference>
<organism evidence="4 5">
    <name type="scientific">Kingdonia uniflora</name>
    <dbReference type="NCBI Taxonomy" id="39325"/>
    <lineage>
        <taxon>Eukaryota</taxon>
        <taxon>Viridiplantae</taxon>
        <taxon>Streptophyta</taxon>
        <taxon>Embryophyta</taxon>
        <taxon>Tracheophyta</taxon>
        <taxon>Spermatophyta</taxon>
        <taxon>Magnoliopsida</taxon>
        <taxon>Ranunculales</taxon>
        <taxon>Circaeasteraceae</taxon>
        <taxon>Kingdonia</taxon>
    </lineage>
</organism>
<protein>
    <recommendedName>
        <fullName evidence="3">No apical meristem-associated C-terminal domain-containing protein</fullName>
    </recommendedName>
</protein>
<dbReference type="Pfam" id="PF14303">
    <property type="entry name" value="NAM-associated"/>
    <property type="match status" value="1"/>
</dbReference>